<evidence type="ECO:0000313" key="1">
    <source>
        <dbReference type="EMBL" id="SCT02498.1"/>
    </source>
</evidence>
<sequence>MNTSDLKTKIQNLYQDILINLDIEKIDDYFAENYVQETDHDTLNLNEFKDHLQKLKDVVKSLSIEKFNDMLIDEQQRSIFLRYDVAVEKVDNSMGNIEVYAIFKFNEVGKVISCRELSKAYHEELEGLANI</sequence>
<reference evidence="1 3" key="2">
    <citation type="submission" date="2016-09" db="EMBL/GenBank/DDBJ databases">
        <authorList>
            <consortium name="Pathogen Informatics"/>
            <person name="Sun Q."/>
            <person name="Inoue M."/>
        </authorList>
    </citation>
    <scope>NUCLEOTIDE SEQUENCE [LARGE SCALE GENOMIC DNA]</scope>
    <source>
        <strain evidence="1 3">82C</strain>
    </source>
</reference>
<evidence type="ECO:0000313" key="3">
    <source>
        <dbReference type="Proteomes" id="UP000095412"/>
    </source>
</evidence>
<dbReference type="SUPFAM" id="SSF54427">
    <property type="entry name" value="NTF2-like"/>
    <property type="match status" value="1"/>
</dbReference>
<dbReference type="Proteomes" id="UP000095768">
    <property type="component" value="Unassembled WGS sequence"/>
</dbReference>
<evidence type="ECO:0000313" key="2">
    <source>
        <dbReference type="EMBL" id="SCT24474.1"/>
    </source>
</evidence>
<gene>
    <name evidence="2" type="ORF">SAMEA2297795_02078</name>
    <name evidence="1" type="ORF">SAMEA2297796_01599</name>
</gene>
<keyword evidence="3" id="KW-1185">Reference proteome</keyword>
<dbReference type="OrthoDB" id="2339544at2"/>
<proteinExistence type="predicted"/>
<dbReference type="AlphaFoldDB" id="A0A1D4MVL3"/>
<evidence type="ECO:0000313" key="4">
    <source>
        <dbReference type="Proteomes" id="UP000095768"/>
    </source>
</evidence>
<organism evidence="2 4">
    <name type="scientific">Staphylococcus caeli</name>
    <dbReference type="NCBI Taxonomy" id="2201815"/>
    <lineage>
        <taxon>Bacteria</taxon>
        <taxon>Bacillati</taxon>
        <taxon>Bacillota</taxon>
        <taxon>Bacilli</taxon>
        <taxon>Bacillales</taxon>
        <taxon>Staphylococcaceae</taxon>
        <taxon>Staphylococcus</taxon>
    </lineage>
</organism>
<accession>A0A1D4MVL3</accession>
<evidence type="ECO:0008006" key="5">
    <source>
        <dbReference type="Google" id="ProtNLM"/>
    </source>
</evidence>
<dbReference type="RefSeq" id="WP_069995747.1">
    <property type="nucleotide sequence ID" value="NZ_FMPG01000010.1"/>
</dbReference>
<dbReference type="Proteomes" id="UP000095412">
    <property type="component" value="Unassembled WGS sequence"/>
</dbReference>
<dbReference type="EMBL" id="FMPI01000010">
    <property type="protein sequence ID" value="SCT02498.1"/>
    <property type="molecule type" value="Genomic_DNA"/>
</dbReference>
<dbReference type="Gene3D" id="3.10.450.50">
    <property type="match status" value="1"/>
</dbReference>
<dbReference type="InterPro" id="IPR032710">
    <property type="entry name" value="NTF2-like_dom_sf"/>
</dbReference>
<name>A0A1D4MVL3_9STAP</name>
<protein>
    <recommendedName>
        <fullName evidence="5">Nuclear transport factor 2 family protein</fullName>
    </recommendedName>
</protein>
<reference evidence="2 4" key="1">
    <citation type="submission" date="2016-09" db="EMBL/GenBank/DDBJ databases">
        <authorList>
            <consortium name="Pathogen Informatics"/>
        </authorList>
    </citation>
    <scope>NUCLEOTIDE SEQUENCE [LARGE SCALE GENOMIC DNA]</scope>
    <source>
        <strain evidence="2 4">82B</strain>
    </source>
</reference>
<dbReference type="EMBL" id="FMPG01000010">
    <property type="protein sequence ID" value="SCT24474.1"/>
    <property type="molecule type" value="Genomic_DNA"/>
</dbReference>